<sequence length="559" mass="58959">MSRERNEEKKGLSPTQRKACVVLALCALAVVMSILAAWVLPTKLGLFAGGKDSYDPDAYPLDTTLDSILPQSAADDAYITASIFAGDQYAVTLQKDTRITLNQFVGQEGLQISKALSTSCVNFASDASSYTIPQAIPKMKARRVFVVLGANDVDGSVSVDSFIADYKQFLQSIRSAYAYCDIIAVGIPPVTEDSTNAAETQTRIDQFNQAIAAASSDLGFKYLNTAEALKNTRGYGEGTYFESNGFSTSGARALLEYAKSHACNTMDSRPDTSDIPQRASASAGSNTPVPTSTPTKFTASYEVEDSAKGTLTGNGQTGVSSVEIQADSGTSVNVTAVAAEGFVFYKWSDGVTTATRYDNITKDISVKAMFNDARVELTLDKGDTTIKQGESLTVNAAVKLGNKAYDAANVQWSINDEMEKNGSSLTFKPDAAGTYTIKAGIEINGTFSTAQLIVTVEAEATTINISGTGTLTAGQSTTLTATVENGSGDTLWGCEETSWRTTGTQVTFTANEPGTYHIHAVNNGADSVFVLTVSAAATPEPTAVPTPMPESTSADSTPQ</sequence>
<feature type="region of interest" description="Disordered" evidence="1">
    <location>
        <begin position="265"/>
        <end position="295"/>
    </location>
</feature>
<name>A0A1T4WNW9_9FIRM</name>
<reference evidence="5 6" key="1">
    <citation type="submission" date="2017-02" db="EMBL/GenBank/DDBJ databases">
        <authorList>
            <person name="Peterson S.W."/>
        </authorList>
    </citation>
    <scope>NUCLEOTIDE SEQUENCE [LARGE SCALE GENOMIC DNA]</scope>
    <source>
        <strain evidence="5 6">ATCC 27749</strain>
    </source>
</reference>
<keyword evidence="2" id="KW-0812">Transmembrane</keyword>
<dbReference type="Gene3D" id="3.40.50.1110">
    <property type="entry name" value="SGNH hydrolase"/>
    <property type="match status" value="1"/>
</dbReference>
<feature type="region of interest" description="Disordered" evidence="1">
    <location>
        <begin position="539"/>
        <end position="559"/>
    </location>
</feature>
<dbReference type="InterPro" id="IPR036514">
    <property type="entry name" value="SGNH_hydro_sf"/>
</dbReference>
<evidence type="ECO:0000313" key="5">
    <source>
        <dbReference type="EMBL" id="SKA79050.1"/>
    </source>
</evidence>
<dbReference type="InterPro" id="IPR044060">
    <property type="entry name" value="Bacterial_rp_domain"/>
</dbReference>
<dbReference type="Gene3D" id="2.60.40.1080">
    <property type="match status" value="1"/>
</dbReference>
<evidence type="ECO:0000259" key="3">
    <source>
        <dbReference type="Pfam" id="PF13472"/>
    </source>
</evidence>
<keyword evidence="6" id="KW-1185">Reference proteome</keyword>
<feature type="compositionally biased region" description="Polar residues" evidence="1">
    <location>
        <begin position="279"/>
        <end position="295"/>
    </location>
</feature>
<evidence type="ECO:0000313" key="6">
    <source>
        <dbReference type="Proteomes" id="UP000190286"/>
    </source>
</evidence>
<gene>
    <name evidence="5" type="ORF">SAMN02745178_00879</name>
</gene>
<dbReference type="AlphaFoldDB" id="A0A1T4WNW9"/>
<dbReference type="STRING" id="745368.SAMN02745178_00879"/>
<dbReference type="GeneID" id="93337362"/>
<feature type="domain" description="Bacterial repeat" evidence="4">
    <location>
        <begin position="316"/>
        <end position="372"/>
    </location>
</feature>
<organism evidence="5 6">
    <name type="scientific">Gemmiger formicilis</name>
    <dbReference type="NCBI Taxonomy" id="745368"/>
    <lineage>
        <taxon>Bacteria</taxon>
        <taxon>Bacillati</taxon>
        <taxon>Bacillota</taxon>
        <taxon>Clostridia</taxon>
        <taxon>Eubacteriales</taxon>
        <taxon>Gemmiger</taxon>
    </lineage>
</organism>
<proteinExistence type="predicted"/>
<dbReference type="EMBL" id="FUYF01000003">
    <property type="protein sequence ID" value="SKA79050.1"/>
    <property type="molecule type" value="Genomic_DNA"/>
</dbReference>
<dbReference type="RefSeq" id="WP_078783878.1">
    <property type="nucleotide sequence ID" value="NZ_FUYF01000003.1"/>
</dbReference>
<feature type="transmembrane region" description="Helical" evidence="2">
    <location>
        <begin position="20"/>
        <end position="40"/>
    </location>
</feature>
<keyword evidence="2" id="KW-1133">Transmembrane helix</keyword>
<feature type="compositionally biased region" description="Polar residues" evidence="1">
    <location>
        <begin position="549"/>
        <end position="559"/>
    </location>
</feature>
<keyword evidence="5" id="KW-0378">Hydrolase</keyword>
<dbReference type="OrthoDB" id="663332at2"/>
<dbReference type="SUPFAM" id="SSF52266">
    <property type="entry name" value="SGNH hydrolase"/>
    <property type="match status" value="1"/>
</dbReference>
<dbReference type="GO" id="GO:0016787">
    <property type="term" value="F:hydrolase activity"/>
    <property type="evidence" value="ECO:0007669"/>
    <property type="project" value="UniProtKB-KW"/>
</dbReference>
<evidence type="ECO:0000259" key="4">
    <source>
        <dbReference type="Pfam" id="PF18998"/>
    </source>
</evidence>
<accession>A0A1T4WNW9</accession>
<feature type="domain" description="SGNH hydrolase-type esterase" evidence="3">
    <location>
        <begin position="135"/>
        <end position="234"/>
    </location>
</feature>
<evidence type="ECO:0000256" key="2">
    <source>
        <dbReference type="SAM" id="Phobius"/>
    </source>
</evidence>
<dbReference type="Pfam" id="PF18998">
    <property type="entry name" value="Flg_new_2"/>
    <property type="match status" value="1"/>
</dbReference>
<dbReference type="InterPro" id="IPR013830">
    <property type="entry name" value="SGNH_hydro"/>
</dbReference>
<dbReference type="Pfam" id="PF13472">
    <property type="entry name" value="Lipase_GDSL_2"/>
    <property type="match status" value="1"/>
</dbReference>
<keyword evidence="2" id="KW-0472">Membrane</keyword>
<protein>
    <submittedName>
        <fullName evidence="5">GDSL-like Lipase/Acylhydrolase family protein</fullName>
    </submittedName>
</protein>
<evidence type="ECO:0000256" key="1">
    <source>
        <dbReference type="SAM" id="MobiDB-lite"/>
    </source>
</evidence>
<dbReference type="Proteomes" id="UP000190286">
    <property type="component" value="Unassembled WGS sequence"/>
</dbReference>